<dbReference type="Gene3D" id="1.20.5.110">
    <property type="match status" value="1"/>
</dbReference>
<dbReference type="AlphaFoldDB" id="A0A964DZC6"/>
<evidence type="ECO:0000313" key="5">
    <source>
        <dbReference type="Proteomes" id="UP000708298"/>
    </source>
</evidence>
<organism evidence="4 5">
    <name type="scientific">Acidisoma silvae</name>
    <dbReference type="NCBI Taxonomy" id="2802396"/>
    <lineage>
        <taxon>Bacteria</taxon>
        <taxon>Pseudomonadati</taxon>
        <taxon>Pseudomonadota</taxon>
        <taxon>Alphaproteobacteria</taxon>
        <taxon>Acetobacterales</taxon>
        <taxon>Acidocellaceae</taxon>
        <taxon>Acidisoma</taxon>
    </lineage>
</organism>
<dbReference type="Pfam" id="PF13432">
    <property type="entry name" value="TPR_16"/>
    <property type="match status" value="1"/>
</dbReference>
<protein>
    <submittedName>
        <fullName evidence="4">Tetratricopeptide repeat protein</fullName>
    </submittedName>
</protein>
<reference evidence="4" key="1">
    <citation type="journal article" date="2021" name="Microorganisms">
        <title>Acidisoma silvae sp. nov. and Acidisomacellulosilytica sp. nov., Two Acidophilic Bacteria Isolated from Decaying Wood, Hydrolyzing Cellulose and Producing Poly-3-hydroxybutyrate.</title>
        <authorList>
            <person name="Mieszkin S."/>
            <person name="Pouder E."/>
            <person name="Uroz S."/>
            <person name="Simon-Colin C."/>
            <person name="Alain K."/>
        </authorList>
    </citation>
    <scope>NUCLEOTIDE SEQUENCE</scope>
    <source>
        <strain evidence="4">HW T2.11</strain>
    </source>
</reference>
<name>A0A964DZC6_9PROT</name>
<keyword evidence="3" id="KW-0732">Signal</keyword>
<dbReference type="Proteomes" id="UP000708298">
    <property type="component" value="Unassembled WGS sequence"/>
</dbReference>
<dbReference type="SUPFAM" id="SSF48452">
    <property type="entry name" value="TPR-like"/>
    <property type="match status" value="1"/>
</dbReference>
<comment type="caution">
    <text evidence="4">The sequence shown here is derived from an EMBL/GenBank/DDBJ whole genome shotgun (WGS) entry which is preliminary data.</text>
</comment>
<reference evidence="4" key="2">
    <citation type="submission" date="2021-01" db="EMBL/GenBank/DDBJ databases">
        <authorList>
            <person name="Mieszkin S."/>
            <person name="Pouder E."/>
            <person name="Alain K."/>
        </authorList>
    </citation>
    <scope>NUCLEOTIDE SEQUENCE</scope>
    <source>
        <strain evidence="4">HW T2.11</strain>
    </source>
</reference>
<evidence type="ECO:0000256" key="2">
    <source>
        <dbReference type="SAM" id="MobiDB-lite"/>
    </source>
</evidence>
<feature type="compositionally biased region" description="Pro residues" evidence="2">
    <location>
        <begin position="151"/>
        <end position="162"/>
    </location>
</feature>
<sequence length="293" mass="30257">MKKSLLAGFCASALCLLFQPQFAHAQSDSVSSREGIALQNQISSVQNQVQQMQATLQQVQANGSGGGGGSSAPADNGGGGPLTSQLLQRVSTLEDEVRSLTGQLQQLQNQVNTQNQQLNKQIGDITFQMQNGGAAPAAGAGGNGGGSAAPATPPPPSAPAPGPVAAATPEDLISQGNIALHDGKYQTSEGIAREVLAKHRTSPRAYDAQYLLAQSLQGQGRFQEAALAFDDAYNMNHKGKKAPNALLGLSMTLASIKQKAAACDTLSTLHAQFPKPPAYLVGPIAAQHKRLGC</sequence>
<proteinExistence type="predicted"/>
<evidence type="ECO:0000256" key="1">
    <source>
        <dbReference type="SAM" id="Coils"/>
    </source>
</evidence>
<keyword evidence="5" id="KW-1185">Reference proteome</keyword>
<dbReference type="Gene3D" id="1.25.40.10">
    <property type="entry name" value="Tetratricopeptide repeat domain"/>
    <property type="match status" value="1"/>
</dbReference>
<feature type="coiled-coil region" evidence="1">
    <location>
        <begin position="90"/>
        <end position="124"/>
    </location>
</feature>
<dbReference type="EMBL" id="JAESVB010000006">
    <property type="protein sequence ID" value="MCB8876345.1"/>
    <property type="molecule type" value="Genomic_DNA"/>
</dbReference>
<evidence type="ECO:0000256" key="3">
    <source>
        <dbReference type="SAM" id="SignalP"/>
    </source>
</evidence>
<feature type="signal peptide" evidence="3">
    <location>
        <begin position="1"/>
        <end position="25"/>
    </location>
</feature>
<accession>A0A964DZC6</accession>
<evidence type="ECO:0000313" key="4">
    <source>
        <dbReference type="EMBL" id="MCB8876345.1"/>
    </source>
</evidence>
<feature type="chain" id="PRO_5037109942" evidence="3">
    <location>
        <begin position="26"/>
        <end position="293"/>
    </location>
</feature>
<gene>
    <name evidence="4" type="ORF">ASILVAE211_14220</name>
</gene>
<feature type="compositionally biased region" description="Gly residues" evidence="2">
    <location>
        <begin position="63"/>
        <end position="81"/>
    </location>
</feature>
<keyword evidence="1" id="KW-0175">Coiled coil</keyword>
<feature type="region of interest" description="Disordered" evidence="2">
    <location>
        <begin position="60"/>
        <end position="84"/>
    </location>
</feature>
<dbReference type="RefSeq" id="WP_227322005.1">
    <property type="nucleotide sequence ID" value="NZ_JAESVB010000006.1"/>
</dbReference>
<dbReference type="InterPro" id="IPR011990">
    <property type="entry name" value="TPR-like_helical_dom_sf"/>
</dbReference>
<feature type="region of interest" description="Disordered" evidence="2">
    <location>
        <begin position="133"/>
        <end position="168"/>
    </location>
</feature>